<keyword evidence="3" id="KW-1185">Reference proteome</keyword>
<name>A0AAW1R053_9CHLO</name>
<feature type="region of interest" description="Disordered" evidence="1">
    <location>
        <begin position="192"/>
        <end position="237"/>
    </location>
</feature>
<dbReference type="Proteomes" id="UP001438707">
    <property type="component" value="Unassembled WGS sequence"/>
</dbReference>
<organism evidence="2 3">
    <name type="scientific">Apatococcus lobatus</name>
    <dbReference type="NCBI Taxonomy" id="904363"/>
    <lineage>
        <taxon>Eukaryota</taxon>
        <taxon>Viridiplantae</taxon>
        <taxon>Chlorophyta</taxon>
        <taxon>core chlorophytes</taxon>
        <taxon>Trebouxiophyceae</taxon>
        <taxon>Chlorellales</taxon>
        <taxon>Chlorellaceae</taxon>
        <taxon>Apatococcus</taxon>
    </lineage>
</organism>
<feature type="region of interest" description="Disordered" evidence="1">
    <location>
        <begin position="87"/>
        <end position="123"/>
    </location>
</feature>
<reference evidence="2 3" key="1">
    <citation type="journal article" date="2024" name="Nat. Commun.">
        <title>Phylogenomics reveals the evolutionary origins of lichenization in chlorophyte algae.</title>
        <authorList>
            <person name="Puginier C."/>
            <person name="Libourel C."/>
            <person name="Otte J."/>
            <person name="Skaloud P."/>
            <person name="Haon M."/>
            <person name="Grisel S."/>
            <person name="Petersen M."/>
            <person name="Berrin J.G."/>
            <person name="Delaux P.M."/>
            <person name="Dal Grande F."/>
            <person name="Keller J."/>
        </authorList>
    </citation>
    <scope>NUCLEOTIDE SEQUENCE [LARGE SCALE GENOMIC DNA]</scope>
    <source>
        <strain evidence="2 3">SAG 2145</strain>
    </source>
</reference>
<evidence type="ECO:0000313" key="2">
    <source>
        <dbReference type="EMBL" id="KAK9826975.1"/>
    </source>
</evidence>
<gene>
    <name evidence="2" type="ORF">WJX74_002323</name>
</gene>
<protein>
    <submittedName>
        <fullName evidence="2">Uncharacterized protein</fullName>
    </submittedName>
</protein>
<dbReference type="EMBL" id="JALJOS010000019">
    <property type="protein sequence ID" value="KAK9826975.1"/>
    <property type="molecule type" value="Genomic_DNA"/>
</dbReference>
<accession>A0AAW1R053</accession>
<evidence type="ECO:0000313" key="3">
    <source>
        <dbReference type="Proteomes" id="UP001438707"/>
    </source>
</evidence>
<feature type="compositionally biased region" description="Polar residues" evidence="1">
    <location>
        <begin position="107"/>
        <end position="122"/>
    </location>
</feature>
<evidence type="ECO:0000256" key="1">
    <source>
        <dbReference type="SAM" id="MobiDB-lite"/>
    </source>
</evidence>
<feature type="compositionally biased region" description="Low complexity" evidence="1">
    <location>
        <begin position="220"/>
        <end position="237"/>
    </location>
</feature>
<sequence>MQGFPQRNWSQQDPWELEAFSLLVGGGLQPGAPVSQEASRPLQCQLADATRIARGLPLDPAVPTLPSSSFPADFLQRHRLLSDAQVLHPASPPSDESLASAPGPKPSTLSTPAGSSSEQAHPSWQAKPINMISSGAPAQQAASHIQSHKPCLLSHCTTPAADVTSSSQTRAGSANVGSESLQAARLDATAAAAAQPTTGKYGRRAANQVRKPKRRRQATAQAPTKEPASAAAAAASSTPLAQEAVTAAFERADALNHALHDRDEVHARKQSQQLPTADVPMAHLAPHLSSRREMEMGAVVAGLQQPMDLSSANQADPVASLQELNQMRSLQGVPLVGAADRMRIANLQGLNVQPGWHEVVPCNSTILQVYAALERGHLDMPVHLTTGQNGTFTSLRQLTAVPLQQQLDMFRDASSKIVNAMHLKLSSGDMCDQAVMKLAGESSFMGCVFFQPCGSLHVHGTDYHNGRSQPGIGIAPSQLKKALRLDTQQVRIARQAWKATSEALVELEAKRGDILSQIFQNDAANRGWQGSHLHEASKTAKLLDKVAELSENAQVQQELLRHGVRVLIWQICSPATLARLVCCAWPAFPDLIATLQTIASVD</sequence>
<comment type="caution">
    <text evidence="2">The sequence shown here is derived from an EMBL/GenBank/DDBJ whole genome shotgun (WGS) entry which is preliminary data.</text>
</comment>
<proteinExistence type="predicted"/>
<dbReference type="AlphaFoldDB" id="A0AAW1R053"/>